<dbReference type="InterPro" id="IPR007415">
    <property type="entry name" value="Nitrogenase_MoFe_mat_NifZ"/>
</dbReference>
<protein>
    <submittedName>
        <fullName evidence="3">Nitrogen fixation protein NifZ</fullName>
    </submittedName>
</protein>
<accession>A0A4R1KDS1</accession>
<dbReference type="GO" id="GO:0009399">
    <property type="term" value="P:nitrogen fixation"/>
    <property type="evidence" value="ECO:0007669"/>
    <property type="project" value="InterPro"/>
</dbReference>
<keyword evidence="4" id="KW-1185">Reference proteome</keyword>
<dbReference type="Proteomes" id="UP000294614">
    <property type="component" value="Unassembled WGS sequence"/>
</dbReference>
<gene>
    <name evidence="3" type="ORF">C8D98_0768</name>
</gene>
<dbReference type="RefSeq" id="WP_132872160.1">
    <property type="nucleotide sequence ID" value="NZ_SMGG01000003.1"/>
</dbReference>
<organism evidence="3 4">
    <name type="scientific">Seleniivibrio woodruffii</name>
    <dbReference type="NCBI Taxonomy" id="1078050"/>
    <lineage>
        <taxon>Bacteria</taxon>
        <taxon>Pseudomonadati</taxon>
        <taxon>Deferribacterota</taxon>
        <taxon>Deferribacteres</taxon>
        <taxon>Deferribacterales</taxon>
        <taxon>Geovibrionaceae</taxon>
        <taxon>Seleniivibrio</taxon>
    </lineage>
</organism>
<comment type="caution">
    <text evidence="3">The sequence shown here is derived from an EMBL/GenBank/DDBJ whole genome shotgun (WGS) entry which is preliminary data.</text>
</comment>
<reference evidence="3 4" key="1">
    <citation type="submission" date="2019-03" db="EMBL/GenBank/DDBJ databases">
        <title>Genomic Encyclopedia of Type Strains, Phase IV (KMG-IV): sequencing the most valuable type-strain genomes for metagenomic binning, comparative biology and taxonomic classification.</title>
        <authorList>
            <person name="Goeker M."/>
        </authorList>
    </citation>
    <scope>NUCLEOTIDE SEQUENCE [LARGE SCALE GENOMIC DNA]</scope>
    <source>
        <strain evidence="3 4">DSM 24984</strain>
    </source>
</reference>
<evidence type="ECO:0000313" key="3">
    <source>
        <dbReference type="EMBL" id="TCK62247.1"/>
    </source>
</evidence>
<dbReference type="OrthoDB" id="9802653at2"/>
<name>A0A4R1KDS1_9BACT</name>
<dbReference type="Pfam" id="PF04319">
    <property type="entry name" value="NifZ"/>
    <property type="match status" value="1"/>
</dbReference>
<evidence type="ECO:0000313" key="4">
    <source>
        <dbReference type="Proteomes" id="UP000294614"/>
    </source>
</evidence>
<keyword evidence="2" id="KW-0535">Nitrogen fixation</keyword>
<dbReference type="AlphaFoldDB" id="A0A4R1KDS1"/>
<dbReference type="EMBL" id="SMGG01000003">
    <property type="protein sequence ID" value="TCK62247.1"/>
    <property type="molecule type" value="Genomic_DNA"/>
</dbReference>
<sequence>MELKYNQKVRVTKMIRDDGTCAGCKRGTPVAFEGMEGFICDITEFHFEPVYVVHFLETNQKLGFRGKELEIIEDYDEEEGRWIVLDKKTA</sequence>
<proteinExistence type="inferred from homology"/>
<comment type="similarity">
    <text evidence="1">Belongs to the NifZ family.</text>
</comment>
<evidence type="ECO:0000256" key="1">
    <source>
        <dbReference type="ARBA" id="ARBA00008027"/>
    </source>
</evidence>
<evidence type="ECO:0000256" key="2">
    <source>
        <dbReference type="ARBA" id="ARBA00023231"/>
    </source>
</evidence>